<dbReference type="Gene3D" id="1.25.40.420">
    <property type="match status" value="1"/>
</dbReference>
<dbReference type="PANTHER" id="PTHR13318:SF71">
    <property type="entry name" value="BTB_POZ DOMAIN-CONTAINING PROTEIN FBL11"/>
    <property type="match status" value="1"/>
</dbReference>
<feature type="domain" description="BACK" evidence="2">
    <location>
        <begin position="133"/>
        <end position="206"/>
    </location>
</feature>
<dbReference type="AlphaFoldDB" id="A0A834Z6I2"/>
<dbReference type="InterPro" id="IPR032675">
    <property type="entry name" value="LRR_dom_sf"/>
</dbReference>
<comment type="function">
    <text evidence="1">May act as a substrate-specific adapter of an E3 ubiquitin-protein ligase complex (CUL3-RBX1-BTB) which mediates the ubiquitination and subsequent proteasomal degradation of target proteins.</text>
</comment>
<keyword evidence="4" id="KW-1185">Reference proteome</keyword>
<protein>
    <recommendedName>
        <fullName evidence="2">BACK domain-containing protein</fullName>
    </recommendedName>
</protein>
<dbReference type="OMA" id="NIKGCAL"/>
<evidence type="ECO:0000313" key="4">
    <source>
        <dbReference type="Proteomes" id="UP000655225"/>
    </source>
</evidence>
<dbReference type="PANTHER" id="PTHR13318">
    <property type="entry name" value="PARTNER OF PAIRED, ISOFORM B-RELATED"/>
    <property type="match status" value="1"/>
</dbReference>
<evidence type="ECO:0000259" key="2">
    <source>
        <dbReference type="Pfam" id="PF07707"/>
    </source>
</evidence>
<proteinExistence type="predicted"/>
<dbReference type="GO" id="GO:0019005">
    <property type="term" value="C:SCF ubiquitin ligase complex"/>
    <property type="evidence" value="ECO:0007669"/>
    <property type="project" value="TreeGrafter"/>
</dbReference>
<dbReference type="InterPro" id="IPR011705">
    <property type="entry name" value="BACK"/>
</dbReference>
<dbReference type="EMBL" id="JABCRI010000011">
    <property type="protein sequence ID" value="KAF8397867.1"/>
    <property type="molecule type" value="Genomic_DNA"/>
</dbReference>
<evidence type="ECO:0000313" key="3">
    <source>
        <dbReference type="EMBL" id="KAF8397867.1"/>
    </source>
</evidence>
<sequence>MLARRHVQGALFFGVEALLLKCKTWFSKVALIRGLHSLQIPLDAMIEIWNFGLEHGEYFFDHRSMLETIDFIPELCTGYLARNFVAWEMRRRTNVEVNPGGDTIRDMVKMELGLISDILDADRWQFVIRQMWVISCSSFGDVPHKFLYAIIKHPHLTVDSEKHLCEALLVWLSSGTKLLECLSNLKDDCTDILEQVRVSLLPLWFVAGKRRSCYLSKLADESIGAILNLIRDPSMGLPNILRDDEFHNLRIRLTKYTEKVDISGCPQITSVILLLSVLPCSYTMDSTLRKRIKQSLMELERPNGGEYPISQNLFPTLSFEAVLEVDISKCPGLHLETAIDCFYKSFPSLRTLKASYCLNFKTATLCSLVQKCPLVSEVDLTADISPVMPTQVSIISSSNEEYQNLVGALFKMSNERPLLSNITKLTLEGRSDINDSDLQNISAFSGSLSYLNLKGCISVTDVGISKLICKCVNLHSIVVSDTYFGRNSILALCADFPSLYGCPAVHHDLKYSTSLAVRLQKLHMGGCKCVDISSLIQLMSQAYMLKSLCLRETLLVDDAIYNFSGCSLEMLDVSETKVSKAALVHIIRSNPDLKVFKARGCKNFCHGEKNLEESEFLSLSYSGCSNGEDFYLELSRTCILEEIAFGWGFFPFSLKTLEPAIQSLRAITVGLGGSLGECALVLLPTICPLLESVILHFQVISDSIIKTIVESLRHLQVLSLCYCLGDLSSLSFQFSMPNLRKLRLERVTPWMTNDDLVILTRNCASLIELSLLGCTLLNSDSQQIISCGWPGLISLHLEDCGEVTVNGVSSLFDCKAIEDLSLHHNGHGIQRNFILDAALKMPMLRKVALDLCDASEGGFTSPGVSYKKPVPFCLEV</sequence>
<accession>A0A834Z6I2</accession>
<dbReference type="Proteomes" id="UP000655225">
    <property type="component" value="Unassembled WGS sequence"/>
</dbReference>
<dbReference type="SMART" id="SM00367">
    <property type="entry name" value="LRR_CC"/>
    <property type="match status" value="6"/>
</dbReference>
<gene>
    <name evidence="3" type="ORF">HHK36_016792</name>
</gene>
<evidence type="ECO:0000256" key="1">
    <source>
        <dbReference type="ARBA" id="ARBA00002668"/>
    </source>
</evidence>
<dbReference type="SUPFAM" id="SSF52047">
    <property type="entry name" value="RNI-like"/>
    <property type="match status" value="2"/>
</dbReference>
<dbReference type="InterPro" id="IPR006553">
    <property type="entry name" value="Leu-rich_rpt_Cys-con_subtyp"/>
</dbReference>
<comment type="caution">
    <text evidence="3">The sequence shown here is derived from an EMBL/GenBank/DDBJ whole genome shotgun (WGS) entry which is preliminary data.</text>
</comment>
<dbReference type="Pfam" id="PF07707">
    <property type="entry name" value="BACK"/>
    <property type="match status" value="1"/>
</dbReference>
<reference evidence="3 4" key="1">
    <citation type="submission" date="2020-04" db="EMBL/GenBank/DDBJ databases">
        <title>Plant Genome Project.</title>
        <authorList>
            <person name="Zhang R.-G."/>
        </authorList>
    </citation>
    <scope>NUCLEOTIDE SEQUENCE [LARGE SCALE GENOMIC DNA]</scope>
    <source>
        <strain evidence="3">YNK0</strain>
        <tissue evidence="3">Leaf</tissue>
    </source>
</reference>
<organism evidence="3 4">
    <name type="scientific">Tetracentron sinense</name>
    <name type="common">Spur-leaf</name>
    <dbReference type="NCBI Taxonomy" id="13715"/>
    <lineage>
        <taxon>Eukaryota</taxon>
        <taxon>Viridiplantae</taxon>
        <taxon>Streptophyta</taxon>
        <taxon>Embryophyta</taxon>
        <taxon>Tracheophyta</taxon>
        <taxon>Spermatophyta</taxon>
        <taxon>Magnoliopsida</taxon>
        <taxon>Trochodendrales</taxon>
        <taxon>Trochodendraceae</taxon>
        <taxon>Tetracentron</taxon>
    </lineage>
</organism>
<dbReference type="OrthoDB" id="775260at2759"/>
<dbReference type="Gene3D" id="3.80.10.10">
    <property type="entry name" value="Ribonuclease Inhibitor"/>
    <property type="match status" value="2"/>
</dbReference>
<dbReference type="GO" id="GO:0031146">
    <property type="term" value="P:SCF-dependent proteasomal ubiquitin-dependent protein catabolic process"/>
    <property type="evidence" value="ECO:0007669"/>
    <property type="project" value="TreeGrafter"/>
</dbReference>
<name>A0A834Z6I2_TETSI</name>